<dbReference type="SUPFAM" id="SSF159245">
    <property type="entry name" value="AttH-like"/>
    <property type="match status" value="1"/>
</dbReference>
<evidence type="ECO:0000313" key="7">
    <source>
        <dbReference type="Proteomes" id="UP000007148"/>
    </source>
</evidence>
<dbReference type="InterPro" id="IPR033394">
    <property type="entry name" value="Svf1-like_C"/>
</dbReference>
<evidence type="ECO:0000259" key="5">
    <source>
        <dbReference type="Pfam" id="PF17187"/>
    </source>
</evidence>
<feature type="domain" description="Svf1-like C-terminal" evidence="5">
    <location>
        <begin position="168"/>
        <end position="370"/>
    </location>
</feature>
<protein>
    <recommendedName>
        <fullName evidence="8">Survival factor 1</fullName>
    </recommendedName>
</protein>
<evidence type="ECO:0000256" key="2">
    <source>
        <dbReference type="ARBA" id="ARBA00009069"/>
    </source>
</evidence>
<dbReference type="EMBL" id="CAFZ01000120">
    <property type="protein sequence ID" value="CCA71452.1"/>
    <property type="molecule type" value="Genomic_DNA"/>
</dbReference>
<evidence type="ECO:0000256" key="3">
    <source>
        <dbReference type="ARBA" id="ARBA00022490"/>
    </source>
</evidence>
<evidence type="ECO:0000313" key="6">
    <source>
        <dbReference type="EMBL" id="CCA71452.1"/>
    </source>
</evidence>
<name>G4TJF9_SERID</name>
<dbReference type="FunCoup" id="G4TJF9">
    <property type="interactions" value="20"/>
</dbReference>
<dbReference type="InterPro" id="IPR051385">
    <property type="entry name" value="Ceramide-binding_SVF1"/>
</dbReference>
<comment type="caution">
    <text evidence="6">The sequence shown here is derived from an EMBL/GenBank/DDBJ whole genome shotgun (WGS) entry which is preliminary data.</text>
</comment>
<keyword evidence="7" id="KW-1185">Reference proteome</keyword>
<evidence type="ECO:0000256" key="1">
    <source>
        <dbReference type="ARBA" id="ARBA00004496"/>
    </source>
</evidence>
<organism evidence="6 7">
    <name type="scientific">Serendipita indica (strain DSM 11827)</name>
    <name type="common">Root endophyte fungus</name>
    <name type="synonym">Piriformospora indica</name>
    <dbReference type="NCBI Taxonomy" id="1109443"/>
    <lineage>
        <taxon>Eukaryota</taxon>
        <taxon>Fungi</taxon>
        <taxon>Dikarya</taxon>
        <taxon>Basidiomycota</taxon>
        <taxon>Agaricomycotina</taxon>
        <taxon>Agaricomycetes</taxon>
        <taxon>Sebacinales</taxon>
        <taxon>Serendipitaceae</taxon>
        <taxon>Serendipita</taxon>
    </lineage>
</organism>
<feature type="domain" description="Svf1-like N-terminal" evidence="4">
    <location>
        <begin position="12"/>
        <end position="166"/>
    </location>
</feature>
<comment type="similarity">
    <text evidence="2">Belongs to the SVF1 family.</text>
</comment>
<dbReference type="InterPro" id="IPR013931">
    <property type="entry name" value="Svf1-like_N"/>
</dbReference>
<dbReference type="Pfam" id="PF08622">
    <property type="entry name" value="Svf1"/>
    <property type="match status" value="1"/>
</dbReference>
<sequence length="370" mass="40937">MVSFPVAVIRLWYPTVQFTFKLYNPATKEVTWRSSSVSNFVTPPPGQDKRSCKSDTFSIVYRPSSSDPDHSENYTVTAKVSDDISVSLIVTRPNHAPSVKIGSLPKGGYTYFGTNMDNADGYVVHRFWPQTKVSGHITFGSAGGAAGSAGRIEQFTGFGMLVHAIQGMRPNLIARRWNFCWFTGHIPDSDKRVSAIMMEFTTTESHGRKKGGEGGVVVNVGCVSVGERVAATAETKWPDAPRIQNAPVISRATHLETVLDKDTGYMQPQKIEFSWQNVIAQDKEHKFKADLLLDVGFGEHSKGLIEKVDVLAEIPKVLKTIVHATGTKPYIYQWMQPNAVLHLHGPEGFFHRDKEIDVEGTAYVEASYVS</sequence>
<keyword evidence="3" id="KW-0963">Cytoplasm</keyword>
<accession>G4TJF9</accession>
<gene>
    <name evidence="6" type="ORF">PIIN_05391</name>
</gene>
<dbReference type="OMA" id="WGEMRHR"/>
<reference evidence="6 7" key="1">
    <citation type="journal article" date="2011" name="PLoS Pathog.">
        <title>Endophytic Life Strategies Decoded by Genome and Transcriptome Analyses of the Mutualistic Root Symbiont Piriformospora indica.</title>
        <authorList>
            <person name="Zuccaro A."/>
            <person name="Lahrmann U."/>
            <person name="Guldener U."/>
            <person name="Langen G."/>
            <person name="Pfiffi S."/>
            <person name="Biedenkopf D."/>
            <person name="Wong P."/>
            <person name="Samans B."/>
            <person name="Grimm C."/>
            <person name="Basiewicz M."/>
            <person name="Murat C."/>
            <person name="Martin F."/>
            <person name="Kogel K.H."/>
        </authorList>
    </citation>
    <scope>NUCLEOTIDE SEQUENCE [LARGE SCALE GENOMIC DNA]</scope>
    <source>
        <strain evidence="6 7">DSM 11827</strain>
    </source>
</reference>
<dbReference type="InParanoid" id="G4TJF9"/>
<evidence type="ECO:0008006" key="8">
    <source>
        <dbReference type="Google" id="ProtNLM"/>
    </source>
</evidence>
<dbReference type="GO" id="GO:0006979">
    <property type="term" value="P:response to oxidative stress"/>
    <property type="evidence" value="ECO:0007669"/>
    <property type="project" value="InterPro"/>
</dbReference>
<dbReference type="GO" id="GO:0005737">
    <property type="term" value="C:cytoplasm"/>
    <property type="evidence" value="ECO:0007669"/>
    <property type="project" value="UniProtKB-SubCell"/>
</dbReference>
<evidence type="ECO:0000259" key="4">
    <source>
        <dbReference type="Pfam" id="PF08622"/>
    </source>
</evidence>
<dbReference type="PANTHER" id="PTHR47107:SF1">
    <property type="entry name" value="CERAMIDE-BINDING PROTEIN SVF1-RELATED"/>
    <property type="match status" value="1"/>
</dbReference>
<dbReference type="Proteomes" id="UP000007148">
    <property type="component" value="Unassembled WGS sequence"/>
</dbReference>
<dbReference type="Pfam" id="PF17187">
    <property type="entry name" value="Svf1_C"/>
    <property type="match status" value="1"/>
</dbReference>
<dbReference type="PANTHER" id="PTHR47107">
    <property type="entry name" value="SVF1-LIKE PROTEIN YDR222W-RELATED"/>
    <property type="match status" value="1"/>
</dbReference>
<dbReference type="OrthoDB" id="2590239at2759"/>
<dbReference type="eggNOG" id="ENOG502QQY3">
    <property type="taxonomic scope" value="Eukaryota"/>
</dbReference>
<dbReference type="HOGENOM" id="CLU_030205_2_0_1"/>
<comment type="subcellular location">
    <subcellularLocation>
        <location evidence="1">Cytoplasm</location>
    </subcellularLocation>
</comment>
<dbReference type="AlphaFoldDB" id="G4TJF9"/>
<proteinExistence type="inferred from homology"/>